<reference evidence="1" key="2">
    <citation type="submission" date="2015-03" db="UniProtKB">
        <authorList>
            <consortium name="EnsemblPlants"/>
        </authorList>
    </citation>
    <scope>IDENTIFICATION</scope>
</reference>
<proteinExistence type="predicted"/>
<dbReference type="InterPro" id="IPR043502">
    <property type="entry name" value="DNA/RNA_pol_sf"/>
</dbReference>
<dbReference type="Proteomes" id="UP000032141">
    <property type="component" value="Chromosome C9"/>
</dbReference>
<accession>A0A0D3E0D7</accession>
<dbReference type="SUPFAM" id="SSF56672">
    <property type="entry name" value="DNA/RNA polymerases"/>
    <property type="match status" value="1"/>
</dbReference>
<evidence type="ECO:0008006" key="3">
    <source>
        <dbReference type="Google" id="ProtNLM"/>
    </source>
</evidence>
<keyword evidence="2" id="KW-1185">Reference proteome</keyword>
<dbReference type="CDD" id="cd09272">
    <property type="entry name" value="RNase_HI_RT_Ty1"/>
    <property type="match status" value="1"/>
</dbReference>
<name>A0A0D3E0D7_BRAOL</name>
<protein>
    <recommendedName>
        <fullName evidence="3">Reverse transcriptase Ty1/copia-type domain-containing protein</fullName>
    </recommendedName>
</protein>
<sequence length="228" mass="25563">MSNPTLYRSLAGALQYLTFTRPDISFAVQQVCLFMHAPLKSHYNALKRILRYLKGTLDHGLQLTPNTSQTLTAYSDADRAGCPSARRSTSGYCVFHGDNLISWSSKRQQTVSRSSAEAEYRGVAEVTWIRNLLLELHCPLTTATIVYCDNVSAVYLSTNPVQHQHTKHVEIDIHFVRERIAIGHVRVLHVPSSSQYADIFTKGLHSPIFLEFKSSLRVSKDPASTEGE</sequence>
<dbReference type="EnsemblPlants" id="Bo9g007920.1">
    <property type="protein sequence ID" value="Bo9g007920.1"/>
    <property type="gene ID" value="Bo9g007920"/>
</dbReference>
<organism evidence="1 2">
    <name type="scientific">Brassica oleracea var. oleracea</name>
    <dbReference type="NCBI Taxonomy" id="109376"/>
    <lineage>
        <taxon>Eukaryota</taxon>
        <taxon>Viridiplantae</taxon>
        <taxon>Streptophyta</taxon>
        <taxon>Embryophyta</taxon>
        <taxon>Tracheophyta</taxon>
        <taxon>Spermatophyta</taxon>
        <taxon>Magnoliopsida</taxon>
        <taxon>eudicotyledons</taxon>
        <taxon>Gunneridae</taxon>
        <taxon>Pentapetalae</taxon>
        <taxon>rosids</taxon>
        <taxon>malvids</taxon>
        <taxon>Brassicales</taxon>
        <taxon>Brassicaceae</taxon>
        <taxon>Brassiceae</taxon>
        <taxon>Brassica</taxon>
    </lineage>
</organism>
<dbReference type="PANTHER" id="PTHR11439">
    <property type="entry name" value="GAG-POL-RELATED RETROTRANSPOSON"/>
    <property type="match status" value="1"/>
</dbReference>
<dbReference type="eggNOG" id="KOG0017">
    <property type="taxonomic scope" value="Eukaryota"/>
</dbReference>
<dbReference type="HOGENOM" id="CLU_001650_6_0_1"/>
<evidence type="ECO:0000313" key="1">
    <source>
        <dbReference type="EnsemblPlants" id="Bo9g007920.1"/>
    </source>
</evidence>
<dbReference type="AlphaFoldDB" id="A0A0D3E0D7"/>
<dbReference type="STRING" id="109376.A0A0D3E0D7"/>
<dbReference type="Gramene" id="Bo9g007920.1">
    <property type="protein sequence ID" value="Bo9g007920.1"/>
    <property type="gene ID" value="Bo9g007920"/>
</dbReference>
<dbReference type="OMA" id="RRSIMSH"/>
<dbReference type="PANTHER" id="PTHR11439:SF524">
    <property type="entry name" value="RNA-DIRECTED DNA POLYMERASE, PROTEIN KINASE RLK-PELLE-DLSV FAMILY"/>
    <property type="match status" value="1"/>
</dbReference>
<reference evidence="1 2" key="1">
    <citation type="journal article" date="2014" name="Genome Biol.">
        <title>Transcriptome and methylome profiling reveals relics of genome dominance in the mesopolyploid Brassica oleracea.</title>
        <authorList>
            <person name="Parkin I.A."/>
            <person name="Koh C."/>
            <person name="Tang H."/>
            <person name="Robinson S.J."/>
            <person name="Kagale S."/>
            <person name="Clarke W.E."/>
            <person name="Town C.D."/>
            <person name="Nixon J."/>
            <person name="Krishnakumar V."/>
            <person name="Bidwell S.L."/>
            <person name="Denoeud F."/>
            <person name="Belcram H."/>
            <person name="Links M.G."/>
            <person name="Just J."/>
            <person name="Clarke C."/>
            <person name="Bender T."/>
            <person name="Huebert T."/>
            <person name="Mason A.S."/>
            <person name="Pires J.C."/>
            <person name="Barker G."/>
            <person name="Moore J."/>
            <person name="Walley P.G."/>
            <person name="Manoli S."/>
            <person name="Batley J."/>
            <person name="Edwards D."/>
            <person name="Nelson M.N."/>
            <person name="Wang X."/>
            <person name="Paterson A.H."/>
            <person name="King G."/>
            <person name="Bancroft I."/>
            <person name="Chalhoub B."/>
            <person name="Sharpe A.G."/>
        </authorList>
    </citation>
    <scope>NUCLEOTIDE SEQUENCE</scope>
    <source>
        <strain evidence="1 2">cv. TO1000</strain>
    </source>
</reference>
<evidence type="ECO:0000313" key="2">
    <source>
        <dbReference type="Proteomes" id="UP000032141"/>
    </source>
</evidence>